<dbReference type="Proteomes" id="UP000006052">
    <property type="component" value="Chromosome"/>
</dbReference>
<dbReference type="STRING" id="679935.Alfi_2699"/>
<dbReference type="RefSeq" id="WP_014776172.1">
    <property type="nucleotide sequence ID" value="NC_018011.1"/>
</dbReference>
<feature type="domain" description="RNA polymerase sigma-70 region 4" evidence="2">
    <location>
        <begin position="5"/>
        <end position="41"/>
    </location>
</feature>
<dbReference type="HOGENOM" id="CLU_1529443_0_0_10"/>
<reference evidence="4" key="1">
    <citation type="journal article" date="2013" name="Stand. Genomic Sci.">
        <title>Complete genome sequence of the bile-resistant pigment-producing anaerobe Alistipes finegoldii type strain (AHN2437(T)).</title>
        <authorList>
            <person name="Mavromatis K."/>
            <person name="Stackebrandt E."/>
            <person name="Munk C."/>
            <person name="Lapidus A."/>
            <person name="Nolan M."/>
            <person name="Lucas S."/>
            <person name="Hammon N."/>
            <person name="Deshpande S."/>
            <person name="Cheng J.F."/>
            <person name="Tapia R."/>
            <person name="Goodwin L.A."/>
            <person name="Pitluck S."/>
            <person name="Liolios K."/>
            <person name="Pagani I."/>
            <person name="Ivanova N."/>
            <person name="Mikhailova N."/>
            <person name="Huntemann M."/>
            <person name="Pati A."/>
            <person name="Chen A."/>
            <person name="Palaniappan K."/>
            <person name="Land M."/>
            <person name="Hauser L."/>
            <person name="Rohde M."/>
            <person name="Gronow S."/>
            <person name="Goker M."/>
            <person name="Detter J.C."/>
            <person name="Bristow J."/>
            <person name="Eisen J.A."/>
            <person name="Markowitz V."/>
            <person name="Hugenholtz P."/>
            <person name="Kyrpides N.C."/>
            <person name="Klenk H.P."/>
            <person name="Woyke T."/>
        </authorList>
    </citation>
    <scope>NUCLEOTIDE SEQUENCE</scope>
    <source>
        <strain evidence="4">DSM 17242 / JCM 16770 / AHN 2437 / CCUG 46020 / CIP 107999</strain>
    </source>
</reference>
<dbReference type="EMBL" id="CP003274">
    <property type="protein sequence ID" value="AFL78959.1"/>
    <property type="molecule type" value="Genomic_DNA"/>
</dbReference>
<name>I3YPP1_ALIFI</name>
<dbReference type="KEGG" id="afd:Alfi_2699"/>
<organism evidence="3 4">
    <name type="scientific">Alistipes finegoldii (strain DSM 17242 / JCM 16770 / CCUG 46020 / CIP 107999 / KCTC 15236 / AHN 2437)</name>
    <dbReference type="NCBI Taxonomy" id="679935"/>
    <lineage>
        <taxon>Bacteria</taxon>
        <taxon>Pseudomonadati</taxon>
        <taxon>Bacteroidota</taxon>
        <taxon>Bacteroidia</taxon>
        <taxon>Bacteroidales</taxon>
        <taxon>Rikenellaceae</taxon>
        <taxon>Alistipes</taxon>
    </lineage>
</organism>
<feature type="region of interest" description="Disordered" evidence="1">
    <location>
        <begin position="152"/>
        <end position="175"/>
    </location>
</feature>
<dbReference type="InterPro" id="IPR013324">
    <property type="entry name" value="RNA_pol_sigma_r3/r4-like"/>
</dbReference>
<evidence type="ECO:0000256" key="1">
    <source>
        <dbReference type="SAM" id="MobiDB-lite"/>
    </source>
</evidence>
<proteinExistence type="predicted"/>
<dbReference type="GO" id="GO:0003700">
    <property type="term" value="F:DNA-binding transcription factor activity"/>
    <property type="evidence" value="ECO:0007669"/>
    <property type="project" value="InterPro"/>
</dbReference>
<dbReference type="Pfam" id="PF04545">
    <property type="entry name" value="Sigma70_r4"/>
    <property type="match status" value="1"/>
</dbReference>
<dbReference type="AlphaFoldDB" id="I3YPP1"/>
<dbReference type="GO" id="GO:0006352">
    <property type="term" value="P:DNA-templated transcription initiation"/>
    <property type="evidence" value="ECO:0007669"/>
    <property type="project" value="InterPro"/>
</dbReference>
<evidence type="ECO:0000259" key="2">
    <source>
        <dbReference type="Pfam" id="PF04545"/>
    </source>
</evidence>
<dbReference type="InterPro" id="IPR007630">
    <property type="entry name" value="RNA_pol_sigma70_r4"/>
</dbReference>
<evidence type="ECO:0000313" key="3">
    <source>
        <dbReference type="EMBL" id="AFL78959.1"/>
    </source>
</evidence>
<accession>I3YPP1</accession>
<gene>
    <name evidence="3" type="ordered locus">Alfi_2699</name>
</gene>
<evidence type="ECO:0000313" key="4">
    <source>
        <dbReference type="Proteomes" id="UP000006052"/>
    </source>
</evidence>
<protein>
    <submittedName>
        <fullName evidence="3">RNA polymerase sigma factor, sigma-70 family</fullName>
    </submittedName>
</protein>
<sequence length="175" mass="19510">MSRKTLDDDEKNAVCVRYVQTGSLRAVAAEFGISAMRVKRLWDSIGSDQQQVIRASVEEVRQEVETVIVQSELTGDYLERVIQARNAAINELYNRLTNIVHRNKMTDKNLIAACKTLHDISIGAEQPQTEPGSLFMVLNQRIHKEINNNYYLQDGTNETTSPGAGNQSGGNRSDG</sequence>
<dbReference type="SUPFAM" id="SSF88659">
    <property type="entry name" value="Sigma3 and sigma4 domains of RNA polymerase sigma factors"/>
    <property type="match status" value="1"/>
</dbReference>